<sequence length="381" mass="40385">MADALEGIVVVALEQAVAVPIATCRLADAGARVIKLERAEGDFSRGYDDYANGLSSYFVWINRGKESCRVDLKQPGDLAMVEAMLGQADIFIQNLAPGATGRLGIGSADLRKRHPRLITCDVSGYAPGTPHYTRKAYDLLVQAEAGLSSITGNESSGPTRIGVSIADISTGQAAYAAILEALLRRARTGEGSHIALSLFDTIAELMNVPYLTRRYGGIEPPRLGLAHPSIAPYGVFQLADGNVLLAVQSEREWQILARDVLSSEALANAPRFATNVLRVRDRKALDEAIQAILISRSFTHLTSALDKAAIAYGAVSSVGDLISHPAATTLPVETPAGTIEVLAPPAIVDGKRATMRRVPGLGEHEAALRAEFAPLAATRSA</sequence>
<organism evidence="2 3">
    <name type="scientific">Bosea lathyri</name>
    <dbReference type="NCBI Taxonomy" id="1036778"/>
    <lineage>
        <taxon>Bacteria</taxon>
        <taxon>Pseudomonadati</taxon>
        <taxon>Pseudomonadota</taxon>
        <taxon>Alphaproteobacteria</taxon>
        <taxon>Hyphomicrobiales</taxon>
        <taxon>Boseaceae</taxon>
        <taxon>Bosea</taxon>
    </lineage>
</organism>
<dbReference type="PANTHER" id="PTHR48207:SF3">
    <property type="entry name" value="SUCCINATE--HYDROXYMETHYLGLUTARATE COA-TRANSFERASE"/>
    <property type="match status" value="1"/>
</dbReference>
<reference evidence="2 3" key="1">
    <citation type="submission" date="2016-10" db="EMBL/GenBank/DDBJ databases">
        <authorList>
            <person name="de Groot N.N."/>
        </authorList>
    </citation>
    <scope>NUCLEOTIDE SEQUENCE [LARGE SCALE GENOMIC DNA]</scope>
    <source>
        <strain evidence="2 3">DSM 26656</strain>
    </source>
</reference>
<dbReference type="Gene3D" id="3.40.50.10540">
    <property type="entry name" value="Crotonobetainyl-coa:carnitine coa-transferase, domain 1"/>
    <property type="match status" value="1"/>
</dbReference>
<evidence type="ECO:0000313" key="3">
    <source>
        <dbReference type="Proteomes" id="UP000236743"/>
    </source>
</evidence>
<dbReference type="AlphaFoldDB" id="A0A1H6CDQ6"/>
<dbReference type="InterPro" id="IPR044855">
    <property type="entry name" value="CoA-Trfase_III_dom3_sf"/>
</dbReference>
<dbReference type="EMBL" id="FNUY01000010">
    <property type="protein sequence ID" value="SEG71160.1"/>
    <property type="molecule type" value="Genomic_DNA"/>
</dbReference>
<keyword evidence="1 2" id="KW-0808">Transferase</keyword>
<accession>A0A1H6CDQ6</accession>
<name>A0A1H6CDQ6_9HYPH</name>
<dbReference type="InterPro" id="IPR023606">
    <property type="entry name" value="CoA-Trfase_III_dom_1_sf"/>
</dbReference>
<gene>
    <name evidence="2" type="ORF">SAMN04488115_1102</name>
</gene>
<dbReference type="Pfam" id="PF02515">
    <property type="entry name" value="CoA_transf_3"/>
    <property type="match status" value="1"/>
</dbReference>
<evidence type="ECO:0000313" key="2">
    <source>
        <dbReference type="EMBL" id="SEG71160.1"/>
    </source>
</evidence>
<protein>
    <submittedName>
        <fullName evidence="2">Crotonobetainyl-CoA:carnitine CoA-transferase CaiB</fullName>
    </submittedName>
</protein>
<dbReference type="PANTHER" id="PTHR48207">
    <property type="entry name" value="SUCCINATE--HYDROXYMETHYLGLUTARATE COA-TRANSFERASE"/>
    <property type="match status" value="1"/>
</dbReference>
<keyword evidence="3" id="KW-1185">Reference proteome</keyword>
<dbReference type="OrthoDB" id="9806585at2"/>
<dbReference type="Gene3D" id="3.30.1540.10">
    <property type="entry name" value="formyl-coa transferase, domain 3"/>
    <property type="match status" value="1"/>
</dbReference>
<proteinExistence type="predicted"/>
<dbReference type="SUPFAM" id="SSF89796">
    <property type="entry name" value="CoA-transferase family III (CaiB/BaiF)"/>
    <property type="match status" value="1"/>
</dbReference>
<dbReference type="Proteomes" id="UP000236743">
    <property type="component" value="Unassembled WGS sequence"/>
</dbReference>
<dbReference type="InterPro" id="IPR003673">
    <property type="entry name" value="CoA-Trfase_fam_III"/>
</dbReference>
<dbReference type="InterPro" id="IPR050483">
    <property type="entry name" value="CoA-transferase_III_domain"/>
</dbReference>
<dbReference type="RefSeq" id="WP_103874648.1">
    <property type="nucleotide sequence ID" value="NZ_FNUY01000010.1"/>
</dbReference>
<dbReference type="GO" id="GO:0008410">
    <property type="term" value="F:CoA-transferase activity"/>
    <property type="evidence" value="ECO:0007669"/>
    <property type="project" value="TreeGrafter"/>
</dbReference>
<evidence type="ECO:0000256" key="1">
    <source>
        <dbReference type="ARBA" id="ARBA00022679"/>
    </source>
</evidence>